<reference evidence="1" key="1">
    <citation type="submission" date="2020-02" db="EMBL/GenBank/DDBJ databases">
        <authorList>
            <person name="Meier V. D."/>
        </authorList>
    </citation>
    <scope>NUCLEOTIDE SEQUENCE</scope>
    <source>
        <strain evidence="1">AVDCRST_MAG89</strain>
    </source>
</reference>
<proteinExistence type="predicted"/>
<gene>
    <name evidence="1" type="ORF">AVDCRST_MAG89-5423</name>
</gene>
<feature type="non-terminal residue" evidence="1">
    <location>
        <position position="22"/>
    </location>
</feature>
<dbReference type="AlphaFoldDB" id="A0A6J4NDI9"/>
<accession>A0A6J4NDI9</accession>
<protein>
    <submittedName>
        <fullName evidence="1">Uncharacterized protein</fullName>
    </submittedName>
</protein>
<name>A0A6J4NDI9_9BACT</name>
<organism evidence="1">
    <name type="scientific">uncultured Gemmatimonadota bacterium</name>
    <dbReference type="NCBI Taxonomy" id="203437"/>
    <lineage>
        <taxon>Bacteria</taxon>
        <taxon>Pseudomonadati</taxon>
        <taxon>Gemmatimonadota</taxon>
        <taxon>environmental samples</taxon>
    </lineage>
</organism>
<dbReference type="EMBL" id="CADCTV010001135">
    <property type="protein sequence ID" value="CAA9381358.1"/>
    <property type="molecule type" value="Genomic_DNA"/>
</dbReference>
<evidence type="ECO:0000313" key="1">
    <source>
        <dbReference type="EMBL" id="CAA9381358.1"/>
    </source>
</evidence>
<sequence length="22" mass="2332">MRAVTFAAPIPRYLVTAGAGRL</sequence>